<dbReference type="Proteomes" id="UP001500353">
    <property type="component" value="Unassembled WGS sequence"/>
</dbReference>
<sequence length="147" mass="17176">MKKIIGIFLLLIFFSCEKGKTEFIQSKAIPSLFLIKNFPEEDSLLKRDIKLFLIKNSYLYNYKQNNNYNNIEFYKYTLDMGYFIENEEYDGFGAKVLSTHNDDLLGAFIISKCEKDSTKLVGELFYYGLKGSDDGQKEIDTLIYKCK</sequence>
<reference evidence="2" key="1">
    <citation type="journal article" date="2019" name="Int. J. Syst. Evol. Microbiol.">
        <title>The Global Catalogue of Microorganisms (GCM) 10K type strain sequencing project: providing services to taxonomists for standard genome sequencing and annotation.</title>
        <authorList>
            <consortium name="The Broad Institute Genomics Platform"/>
            <consortium name="The Broad Institute Genome Sequencing Center for Infectious Disease"/>
            <person name="Wu L."/>
            <person name="Ma J."/>
        </authorList>
    </citation>
    <scope>NUCLEOTIDE SEQUENCE [LARGE SCALE GENOMIC DNA]</scope>
    <source>
        <strain evidence="2">JCM 18019</strain>
    </source>
</reference>
<dbReference type="EMBL" id="BAABHX010000003">
    <property type="protein sequence ID" value="GAA5092360.1"/>
    <property type="molecule type" value="Genomic_DNA"/>
</dbReference>
<dbReference type="PROSITE" id="PS51257">
    <property type="entry name" value="PROKAR_LIPOPROTEIN"/>
    <property type="match status" value="1"/>
</dbReference>
<evidence type="ECO:0000313" key="2">
    <source>
        <dbReference type="Proteomes" id="UP001500353"/>
    </source>
</evidence>
<comment type="caution">
    <text evidence="1">The sequence shown here is derived from an EMBL/GenBank/DDBJ whole genome shotgun (WGS) entry which is preliminary data.</text>
</comment>
<accession>A0ABP9MD68</accession>
<proteinExistence type="predicted"/>
<organism evidence="1 2">
    <name type="scientific">Chryseobacterium ginsengisoli</name>
    <dbReference type="NCBI Taxonomy" id="363853"/>
    <lineage>
        <taxon>Bacteria</taxon>
        <taxon>Pseudomonadati</taxon>
        <taxon>Bacteroidota</taxon>
        <taxon>Flavobacteriia</taxon>
        <taxon>Flavobacteriales</taxon>
        <taxon>Weeksellaceae</taxon>
        <taxon>Chryseobacterium group</taxon>
        <taxon>Chryseobacterium</taxon>
    </lineage>
</organism>
<evidence type="ECO:0008006" key="3">
    <source>
        <dbReference type="Google" id="ProtNLM"/>
    </source>
</evidence>
<protein>
    <recommendedName>
        <fullName evidence="3">Lipoprotein</fullName>
    </recommendedName>
</protein>
<gene>
    <name evidence="1" type="ORF">GCM10023210_21160</name>
</gene>
<dbReference type="RefSeq" id="WP_345203440.1">
    <property type="nucleotide sequence ID" value="NZ_BAABHX010000003.1"/>
</dbReference>
<name>A0ABP9MD68_9FLAO</name>
<keyword evidence="2" id="KW-1185">Reference proteome</keyword>
<evidence type="ECO:0000313" key="1">
    <source>
        <dbReference type="EMBL" id="GAA5092360.1"/>
    </source>
</evidence>